<evidence type="ECO:0000259" key="3">
    <source>
        <dbReference type="PROSITE" id="PS50894"/>
    </source>
</evidence>
<dbReference type="Pfam" id="PF01627">
    <property type="entry name" value="Hpt"/>
    <property type="match status" value="1"/>
</dbReference>
<evidence type="ECO:0000313" key="5">
    <source>
        <dbReference type="Proteomes" id="UP000044071"/>
    </source>
</evidence>
<dbReference type="InterPro" id="IPR036641">
    <property type="entry name" value="HPT_dom_sf"/>
</dbReference>
<reference evidence="4 5" key="1">
    <citation type="submission" date="2014-06" db="EMBL/GenBank/DDBJ databases">
        <authorList>
            <person name="Urmite Genomes Urmite Genomes"/>
        </authorList>
    </citation>
    <scope>NUCLEOTIDE SEQUENCE [LARGE SCALE GENOMIC DNA]</scope>
</reference>
<dbReference type="SUPFAM" id="SSF47226">
    <property type="entry name" value="Histidine-containing phosphotransfer domain, HPT domain"/>
    <property type="match status" value="1"/>
</dbReference>
<name>A0A078KYL5_9GAMM</name>
<accession>A0A078KYL5</accession>
<dbReference type="OrthoDB" id="5634458at2"/>
<feature type="domain" description="HPt" evidence="3">
    <location>
        <begin position="35"/>
        <end position="132"/>
    </location>
</feature>
<dbReference type="eggNOG" id="COG2198">
    <property type="taxonomic scope" value="Bacteria"/>
</dbReference>
<dbReference type="PROSITE" id="PS50894">
    <property type="entry name" value="HPT"/>
    <property type="match status" value="1"/>
</dbReference>
<keyword evidence="1" id="KW-0902">Two-component regulatory system</keyword>
<keyword evidence="4" id="KW-0418">Kinase</keyword>
<protein>
    <submittedName>
        <fullName evidence="4">Hybrid sensory histidine kinase BarA</fullName>
    </submittedName>
</protein>
<keyword evidence="2" id="KW-0597">Phosphoprotein</keyword>
<dbReference type="AlphaFoldDB" id="A0A078KYL5"/>
<organism evidence="4 5">
    <name type="scientific">Legionella massiliensis</name>
    <dbReference type="NCBI Taxonomy" id="1034943"/>
    <lineage>
        <taxon>Bacteria</taxon>
        <taxon>Pseudomonadati</taxon>
        <taxon>Pseudomonadota</taxon>
        <taxon>Gammaproteobacteria</taxon>
        <taxon>Legionellales</taxon>
        <taxon>Legionellaceae</taxon>
        <taxon>Legionella</taxon>
    </lineage>
</organism>
<evidence type="ECO:0000256" key="1">
    <source>
        <dbReference type="ARBA" id="ARBA00023012"/>
    </source>
</evidence>
<dbReference type="Gene3D" id="1.20.120.160">
    <property type="entry name" value="HPT domain"/>
    <property type="match status" value="1"/>
</dbReference>
<dbReference type="EMBL" id="CCSB01000002">
    <property type="protein sequence ID" value="CDZ78016.1"/>
    <property type="molecule type" value="Genomic_DNA"/>
</dbReference>
<evidence type="ECO:0000256" key="2">
    <source>
        <dbReference type="PROSITE-ProRule" id="PRU00110"/>
    </source>
</evidence>
<sequence>MRNYAADLPAQENLFNLDEFPLLDADEAARAMGSKDILLQMLDLMLNQAMVEDLSQMKAAHGNNDWDKTQQIAHKIKGGAVYVGAVRMKMACQYLERYWKTGQRELLEQLYEQTLRVIDDSLDEIRRWLASNEL</sequence>
<keyword evidence="5" id="KW-1185">Reference proteome</keyword>
<dbReference type="SMART" id="SM00073">
    <property type="entry name" value="HPT"/>
    <property type="match status" value="1"/>
</dbReference>
<dbReference type="STRING" id="1034943.BN59_02313"/>
<dbReference type="Proteomes" id="UP000044071">
    <property type="component" value="Unassembled WGS sequence"/>
</dbReference>
<feature type="modified residue" description="Phosphohistidine" evidence="2">
    <location>
        <position position="74"/>
    </location>
</feature>
<dbReference type="CDD" id="cd00088">
    <property type="entry name" value="HPT"/>
    <property type="match status" value="1"/>
</dbReference>
<dbReference type="RefSeq" id="WP_043874455.1">
    <property type="nucleotide sequence ID" value="NZ_CCVW01000002.1"/>
</dbReference>
<dbReference type="GO" id="GO:0004672">
    <property type="term" value="F:protein kinase activity"/>
    <property type="evidence" value="ECO:0007669"/>
    <property type="project" value="UniProtKB-ARBA"/>
</dbReference>
<dbReference type="GO" id="GO:0000160">
    <property type="term" value="P:phosphorelay signal transduction system"/>
    <property type="evidence" value="ECO:0007669"/>
    <property type="project" value="UniProtKB-KW"/>
</dbReference>
<keyword evidence="4" id="KW-0808">Transferase</keyword>
<gene>
    <name evidence="4" type="ORF">BN59_02313</name>
</gene>
<proteinExistence type="predicted"/>
<evidence type="ECO:0000313" key="4">
    <source>
        <dbReference type="EMBL" id="CDZ78016.1"/>
    </source>
</evidence>
<dbReference type="InterPro" id="IPR008207">
    <property type="entry name" value="Sig_transdc_His_kin_Hpt_dom"/>
</dbReference>